<dbReference type="EMBL" id="HBIO01030873">
    <property type="protein sequence ID" value="CAE0478806.1"/>
    <property type="molecule type" value="Transcribed_RNA"/>
</dbReference>
<reference evidence="2" key="1">
    <citation type="submission" date="2021-01" db="EMBL/GenBank/DDBJ databases">
        <authorList>
            <person name="Corre E."/>
            <person name="Pelletier E."/>
            <person name="Niang G."/>
            <person name="Scheremetjew M."/>
            <person name="Finn R."/>
            <person name="Kale V."/>
            <person name="Holt S."/>
            <person name="Cochrane G."/>
            <person name="Meng A."/>
            <person name="Brown T."/>
            <person name="Cohen L."/>
        </authorList>
    </citation>
    <scope>NUCLEOTIDE SEQUENCE</scope>
    <source>
        <strain evidence="2">MM31A-1</strain>
    </source>
</reference>
<dbReference type="AlphaFoldDB" id="A0A7S3QIR6"/>
<gene>
    <name evidence="2" type="ORF">CDEB00056_LOCUS23659</name>
</gene>
<feature type="compositionally biased region" description="Low complexity" evidence="1">
    <location>
        <begin position="82"/>
        <end position="104"/>
    </location>
</feature>
<feature type="region of interest" description="Disordered" evidence="1">
    <location>
        <begin position="45"/>
        <end position="133"/>
    </location>
</feature>
<evidence type="ECO:0000256" key="1">
    <source>
        <dbReference type="SAM" id="MobiDB-lite"/>
    </source>
</evidence>
<name>A0A7S3QIR6_9STRA</name>
<proteinExistence type="predicted"/>
<sequence length="148" mass="16306">MRSVNAIEKLQSFRHAKDASKKALTLLETHMHHVSAADLNPAVVSKSASNQMPPDYDLPSIGNSAYKMHVDHPGNDKSRWPSTNSRTSSLMRSSAKSSMRSIKGSLRKIGSGRFPVTANKGRDPPPDEELSHYYSGYNESLTRIPSIV</sequence>
<feature type="compositionally biased region" description="Basic and acidic residues" evidence="1">
    <location>
        <begin position="68"/>
        <end position="79"/>
    </location>
</feature>
<protein>
    <submittedName>
        <fullName evidence="2">Uncharacterized protein</fullName>
    </submittedName>
</protein>
<organism evidence="2">
    <name type="scientific">Chaetoceros debilis</name>
    <dbReference type="NCBI Taxonomy" id="122233"/>
    <lineage>
        <taxon>Eukaryota</taxon>
        <taxon>Sar</taxon>
        <taxon>Stramenopiles</taxon>
        <taxon>Ochrophyta</taxon>
        <taxon>Bacillariophyta</taxon>
        <taxon>Coscinodiscophyceae</taxon>
        <taxon>Chaetocerotophycidae</taxon>
        <taxon>Chaetocerotales</taxon>
        <taxon>Chaetocerotaceae</taxon>
        <taxon>Chaetoceros</taxon>
    </lineage>
</organism>
<evidence type="ECO:0000313" key="2">
    <source>
        <dbReference type="EMBL" id="CAE0478806.1"/>
    </source>
</evidence>
<accession>A0A7S3QIR6</accession>
<feature type="compositionally biased region" description="Basic and acidic residues" evidence="1">
    <location>
        <begin position="120"/>
        <end position="131"/>
    </location>
</feature>